<dbReference type="GO" id="GO:0005737">
    <property type="term" value="C:cytoplasm"/>
    <property type="evidence" value="ECO:0007669"/>
    <property type="project" value="UniProtKB-SubCell"/>
</dbReference>
<evidence type="ECO:0000256" key="10">
    <source>
        <dbReference type="NCBIfam" id="TIGR02152"/>
    </source>
</evidence>
<gene>
    <name evidence="9 12" type="primary">rbsK</name>
    <name evidence="12" type="ORF">C0189_03130</name>
</gene>
<dbReference type="GO" id="GO:0005524">
    <property type="term" value="F:ATP binding"/>
    <property type="evidence" value="ECO:0007669"/>
    <property type="project" value="UniProtKB-UniRule"/>
</dbReference>
<evidence type="ECO:0000256" key="9">
    <source>
        <dbReference type="HAMAP-Rule" id="MF_01987"/>
    </source>
</evidence>
<dbReference type="AlphaFoldDB" id="A0A2J6WEL8"/>
<dbReference type="GO" id="GO:0046872">
    <property type="term" value="F:metal ion binding"/>
    <property type="evidence" value="ECO:0007669"/>
    <property type="project" value="UniProtKB-KW"/>
</dbReference>
<keyword evidence="4 9" id="KW-0418">Kinase</keyword>
<dbReference type="GO" id="GO:0004747">
    <property type="term" value="F:ribokinase activity"/>
    <property type="evidence" value="ECO:0007669"/>
    <property type="project" value="UniProtKB-UniRule"/>
</dbReference>
<feature type="binding site" evidence="9">
    <location>
        <begin position="243"/>
        <end position="244"/>
    </location>
    <ligand>
        <name>ATP</name>
        <dbReference type="ChEBI" id="CHEBI:30616"/>
    </ligand>
</feature>
<feature type="binding site" evidence="9">
    <location>
        <position position="277"/>
    </location>
    <ligand>
        <name>K(+)</name>
        <dbReference type="ChEBI" id="CHEBI:29103"/>
    </ligand>
</feature>
<evidence type="ECO:0000313" key="12">
    <source>
        <dbReference type="EMBL" id="PMP67417.1"/>
    </source>
</evidence>
<evidence type="ECO:0000256" key="6">
    <source>
        <dbReference type="ARBA" id="ARBA00022842"/>
    </source>
</evidence>
<feature type="binding site" evidence="9">
    <location>
        <position position="185"/>
    </location>
    <ligand>
        <name>ATP</name>
        <dbReference type="ChEBI" id="CHEBI:30616"/>
    </ligand>
</feature>
<dbReference type="InterPro" id="IPR002139">
    <property type="entry name" value="Ribo/fructo_kinase"/>
</dbReference>
<feature type="binding site" evidence="9">
    <location>
        <begin position="13"/>
        <end position="15"/>
    </location>
    <ligand>
        <name>substrate</name>
    </ligand>
</feature>
<keyword evidence="7 9" id="KW-0630">Potassium</keyword>
<dbReference type="InterPro" id="IPR011611">
    <property type="entry name" value="PfkB_dom"/>
</dbReference>
<dbReference type="GO" id="GO:0019303">
    <property type="term" value="P:D-ribose catabolic process"/>
    <property type="evidence" value="ECO:0007669"/>
    <property type="project" value="UniProtKB-UniRule"/>
</dbReference>
<accession>A0A2J6WEL8</accession>
<keyword evidence="8 9" id="KW-0119">Carbohydrate metabolism</keyword>
<protein>
    <recommendedName>
        <fullName evidence="9 10">Ribokinase</fullName>
        <shortName evidence="9">RK</shortName>
        <ecNumber evidence="9 10">2.7.1.15</ecNumber>
    </recommendedName>
</protein>
<dbReference type="Proteomes" id="UP000237040">
    <property type="component" value="Unassembled WGS sequence"/>
</dbReference>
<keyword evidence="1 9" id="KW-0808">Transferase</keyword>
<evidence type="ECO:0000256" key="4">
    <source>
        <dbReference type="ARBA" id="ARBA00022777"/>
    </source>
</evidence>
<comment type="subcellular location">
    <subcellularLocation>
        <location evidence="9">Cytoplasm</location>
    </subcellularLocation>
</comment>
<feature type="active site" description="Proton acceptor" evidence="9">
    <location>
        <position position="244"/>
    </location>
</feature>
<evidence type="ECO:0000256" key="1">
    <source>
        <dbReference type="ARBA" id="ARBA00022679"/>
    </source>
</evidence>
<comment type="pathway">
    <text evidence="9">Carbohydrate metabolism; D-ribose degradation; D-ribose 5-phosphate from beta-D-ribopyranose: step 2/2.</text>
</comment>
<dbReference type="EMBL" id="PNIL01000046">
    <property type="protein sequence ID" value="PMP67417.1"/>
    <property type="molecule type" value="Genomic_DNA"/>
</dbReference>
<feature type="binding site" evidence="9">
    <location>
        <begin position="41"/>
        <end position="45"/>
    </location>
    <ligand>
        <name>substrate</name>
    </ligand>
</feature>
<comment type="similarity">
    <text evidence="9">Belongs to the carbohydrate kinase PfkB family. Ribokinase subfamily.</text>
</comment>
<feature type="binding site" evidence="9">
    <location>
        <position position="141"/>
    </location>
    <ligand>
        <name>substrate</name>
    </ligand>
</feature>
<dbReference type="PANTHER" id="PTHR10584">
    <property type="entry name" value="SUGAR KINASE"/>
    <property type="match status" value="1"/>
</dbReference>
<comment type="catalytic activity">
    <reaction evidence="9">
        <text>D-ribose + ATP = D-ribose 5-phosphate + ADP + H(+)</text>
        <dbReference type="Rhea" id="RHEA:13697"/>
        <dbReference type="ChEBI" id="CHEBI:15378"/>
        <dbReference type="ChEBI" id="CHEBI:30616"/>
        <dbReference type="ChEBI" id="CHEBI:47013"/>
        <dbReference type="ChEBI" id="CHEBI:78346"/>
        <dbReference type="ChEBI" id="CHEBI:456216"/>
        <dbReference type="EC" id="2.7.1.15"/>
    </reaction>
</comment>
<comment type="subunit">
    <text evidence="9">Homodimer.</text>
</comment>
<dbReference type="RefSeq" id="WP_416085388.1">
    <property type="nucleotide sequence ID" value="NZ_JBNATC010000008.1"/>
</dbReference>
<sequence length="297" mass="32125">MKMASIFVLGSINVDLVVYAERFPDAGETIVGKEFLINQGGKGANQAVAAKKAGGDVTFIGRVGNDIFSTIAIDSLRKFDVKSHIVIDAHTETGIAVINVDDKGENRITIIEGANGKVNKEELEYLKNNIKDGDFLLLQGEIHVDVLVEASRIAKASNAIVIFDPAPVKSELTKVIPFTDFITPNETELRKLTNSNDTYELLKLGAKNIVFKMGEKGVRFINQNEDFVVEAFKVEAIDTTGAGDTFNGSFASALSKGMPLKDALRFANAAAAISVTRKGAAVSSPTYEEIIRFLEVH</sequence>
<name>A0A2J6WEL8_9BACT</name>
<feature type="binding site" evidence="9">
    <location>
        <position position="240"/>
    </location>
    <ligand>
        <name>K(+)</name>
        <dbReference type="ChEBI" id="CHEBI:29103"/>
    </ligand>
</feature>
<feature type="binding site" evidence="9">
    <location>
        <position position="279"/>
    </location>
    <ligand>
        <name>K(+)</name>
        <dbReference type="ChEBI" id="CHEBI:29103"/>
    </ligand>
</feature>
<dbReference type="HAMAP" id="MF_01987">
    <property type="entry name" value="Ribokinase"/>
    <property type="match status" value="1"/>
</dbReference>
<evidence type="ECO:0000256" key="2">
    <source>
        <dbReference type="ARBA" id="ARBA00022723"/>
    </source>
</evidence>
<dbReference type="PANTHER" id="PTHR10584:SF166">
    <property type="entry name" value="RIBOKINASE"/>
    <property type="match status" value="1"/>
</dbReference>
<organism evidence="12 13">
    <name type="scientific">Caldisericum exile</name>
    <dbReference type="NCBI Taxonomy" id="693075"/>
    <lineage>
        <taxon>Bacteria</taxon>
        <taxon>Pseudomonadati</taxon>
        <taxon>Caldisericota/Cryosericota group</taxon>
        <taxon>Caldisericota</taxon>
        <taxon>Caldisericia</taxon>
        <taxon>Caldisericales</taxon>
        <taxon>Caldisericaceae</taxon>
        <taxon>Caldisericum</taxon>
    </lineage>
</organism>
<dbReference type="NCBIfam" id="TIGR02152">
    <property type="entry name" value="D_ribokin_bact"/>
    <property type="match status" value="1"/>
</dbReference>
<keyword evidence="6 9" id="KW-0460">Magnesium</keyword>
<feature type="binding site" evidence="9">
    <location>
        <position position="274"/>
    </location>
    <ligand>
        <name>K(+)</name>
        <dbReference type="ChEBI" id="CHEBI:29103"/>
    </ligand>
</feature>
<dbReference type="PRINTS" id="PR00990">
    <property type="entry name" value="RIBOKINASE"/>
</dbReference>
<feature type="binding site" evidence="9">
    <location>
        <position position="283"/>
    </location>
    <ligand>
        <name>K(+)</name>
        <dbReference type="ChEBI" id="CHEBI:29103"/>
    </ligand>
</feature>
<keyword evidence="9" id="KW-0963">Cytoplasm</keyword>
<feature type="binding site" evidence="9">
    <location>
        <begin position="212"/>
        <end position="217"/>
    </location>
    <ligand>
        <name>ATP</name>
        <dbReference type="ChEBI" id="CHEBI:30616"/>
    </ligand>
</feature>
<dbReference type="InterPro" id="IPR011877">
    <property type="entry name" value="Ribokinase"/>
</dbReference>
<keyword evidence="5 9" id="KW-0067">ATP-binding</keyword>
<dbReference type="Gene3D" id="3.40.1190.20">
    <property type="match status" value="1"/>
</dbReference>
<feature type="binding site" evidence="9">
    <location>
        <position position="238"/>
    </location>
    <ligand>
        <name>K(+)</name>
        <dbReference type="ChEBI" id="CHEBI:29103"/>
    </ligand>
</feature>
<dbReference type="CDD" id="cd01174">
    <property type="entry name" value="ribokinase"/>
    <property type="match status" value="1"/>
</dbReference>
<keyword evidence="3 9" id="KW-0547">Nucleotide-binding</keyword>
<evidence type="ECO:0000313" key="13">
    <source>
        <dbReference type="Proteomes" id="UP000237040"/>
    </source>
</evidence>
<comment type="cofactor">
    <cofactor evidence="9">
        <name>Mg(2+)</name>
        <dbReference type="ChEBI" id="CHEBI:18420"/>
    </cofactor>
    <text evidence="9">Requires a divalent cation, most likely magnesium in vivo, as an electrophilic catalyst to aid phosphoryl group transfer. It is the chelate of the metal and the nucleotide that is the actual substrate.</text>
</comment>
<dbReference type="InterPro" id="IPR029056">
    <property type="entry name" value="Ribokinase-like"/>
</dbReference>
<comment type="activity regulation">
    <text evidence="9">Activated by a monovalent cation that binds near, but not in, the active site. The most likely occupant of the site in vivo is potassium. Ion binding induces a conformational change that may alter substrate affinity.</text>
</comment>
<dbReference type="SUPFAM" id="SSF53613">
    <property type="entry name" value="Ribokinase-like"/>
    <property type="match status" value="1"/>
</dbReference>
<evidence type="ECO:0000256" key="3">
    <source>
        <dbReference type="ARBA" id="ARBA00022741"/>
    </source>
</evidence>
<keyword evidence="2 9" id="KW-0479">Metal-binding</keyword>
<dbReference type="Pfam" id="PF00294">
    <property type="entry name" value="PfkB"/>
    <property type="match status" value="1"/>
</dbReference>
<dbReference type="UniPathway" id="UPA00916">
    <property type="reaction ID" value="UER00889"/>
</dbReference>
<comment type="caution">
    <text evidence="12">The sequence shown here is derived from an EMBL/GenBank/DDBJ whole genome shotgun (WGS) entry which is preliminary data.</text>
</comment>
<evidence type="ECO:0000256" key="5">
    <source>
        <dbReference type="ARBA" id="ARBA00022840"/>
    </source>
</evidence>
<feature type="binding site" evidence="9">
    <location>
        <position position="244"/>
    </location>
    <ligand>
        <name>substrate</name>
    </ligand>
</feature>
<feature type="binding site" evidence="9">
    <location>
        <position position="268"/>
    </location>
    <ligand>
        <name>ATP</name>
        <dbReference type="ChEBI" id="CHEBI:30616"/>
    </ligand>
</feature>
<comment type="caution">
    <text evidence="9">Lacks conserved residue(s) required for the propagation of feature annotation.</text>
</comment>
<evidence type="ECO:0000256" key="7">
    <source>
        <dbReference type="ARBA" id="ARBA00022958"/>
    </source>
</evidence>
<reference evidence="12 13" key="1">
    <citation type="submission" date="2018-01" db="EMBL/GenBank/DDBJ databases">
        <title>Metagenomic assembled genomes from two thermal pools in the Uzon Caldera, Kamchatka, Russia.</title>
        <authorList>
            <person name="Wilkins L."/>
            <person name="Ettinger C."/>
        </authorList>
    </citation>
    <scope>NUCLEOTIDE SEQUENCE [LARGE SCALE GENOMIC DNA]</scope>
    <source>
        <strain evidence="12">ZAV-07</strain>
    </source>
</reference>
<comment type="function">
    <text evidence="9">Catalyzes the phosphorylation of ribose at O-5 in a reaction requiring ATP and magnesium. The resulting D-ribose-5-phosphate can then be used either for sythesis of nucleotides, histidine, and tryptophan, or as a component of the pentose phosphate pathway.</text>
</comment>
<evidence type="ECO:0000259" key="11">
    <source>
        <dbReference type="Pfam" id="PF00294"/>
    </source>
</evidence>
<evidence type="ECO:0000256" key="8">
    <source>
        <dbReference type="ARBA" id="ARBA00023277"/>
    </source>
</evidence>
<feature type="domain" description="Carbohydrate kinase PfkB" evidence="11">
    <location>
        <begin position="3"/>
        <end position="286"/>
    </location>
</feature>
<proteinExistence type="inferred from homology"/>
<dbReference type="EC" id="2.7.1.15" evidence="9 10"/>